<dbReference type="GO" id="GO:0005829">
    <property type="term" value="C:cytosol"/>
    <property type="evidence" value="ECO:0007669"/>
    <property type="project" value="TreeGrafter"/>
</dbReference>
<feature type="compositionally biased region" description="Basic and acidic residues" evidence="2">
    <location>
        <begin position="275"/>
        <end position="291"/>
    </location>
</feature>
<dbReference type="PANTHER" id="PTHR10933">
    <property type="entry name" value="IMMUNOGLOBULIN-BINDING PROTEIN 1"/>
    <property type="match status" value="1"/>
</dbReference>
<dbReference type="EMBL" id="UXUI01010454">
    <property type="protein sequence ID" value="VDD95254.1"/>
    <property type="molecule type" value="Genomic_DNA"/>
</dbReference>
<dbReference type="GO" id="GO:0035303">
    <property type="term" value="P:regulation of dephosphorylation"/>
    <property type="evidence" value="ECO:0007669"/>
    <property type="project" value="TreeGrafter"/>
</dbReference>
<proteinExistence type="predicted"/>
<dbReference type="OrthoDB" id="10261753at2759"/>
<sequence>MGEALEASGSEEVSLNKKFSHCEDVIEKLESGIRSLFQEQLKKCEEVLKDITREVYARSLFSSNETVADVPTSSLPFFLVPSFLASIAQNTISDPEERLSNLDRAKIYLRDFLDRLRSYEIIDFTLPWSNVDDDSDHSDAKRILRLDPSERRNEKIRRFHEQKELQENYETLKARQALASEDDSLMRELLIARLRLAANKAMEELDHIEEERPLAQRMAMIRKGETQPEPRRPPAPQPRKPFIITRDKLQKEVFGLGYPSVPVKTVDEWYDEMVKHGGKPESTEGKEKIPDSDDDTEEAEEIRRRRAQRWDEYKDSHRRGWGNTKNKG</sequence>
<name>A0A0N4VIK9_ENTVE</name>
<dbReference type="STRING" id="51028.A0A0N4VIK9"/>
<keyword evidence="1" id="KW-0175">Coiled coil</keyword>
<keyword evidence="4" id="KW-1185">Reference proteome</keyword>
<dbReference type="InterPro" id="IPR007304">
    <property type="entry name" value="TAP46-like"/>
</dbReference>
<dbReference type="AlphaFoldDB" id="A0A0N4VIK9"/>
<organism evidence="5">
    <name type="scientific">Enterobius vermicularis</name>
    <name type="common">Human pinworm</name>
    <dbReference type="NCBI Taxonomy" id="51028"/>
    <lineage>
        <taxon>Eukaryota</taxon>
        <taxon>Metazoa</taxon>
        <taxon>Ecdysozoa</taxon>
        <taxon>Nematoda</taxon>
        <taxon>Chromadorea</taxon>
        <taxon>Rhabditida</taxon>
        <taxon>Spirurina</taxon>
        <taxon>Oxyuridomorpha</taxon>
        <taxon>Oxyuroidea</taxon>
        <taxon>Oxyuridae</taxon>
        <taxon>Enterobius</taxon>
    </lineage>
</organism>
<evidence type="ECO:0000256" key="1">
    <source>
        <dbReference type="SAM" id="Coils"/>
    </source>
</evidence>
<reference evidence="3 4" key="2">
    <citation type="submission" date="2018-10" db="EMBL/GenBank/DDBJ databases">
        <authorList>
            <consortium name="Pathogen Informatics"/>
        </authorList>
    </citation>
    <scope>NUCLEOTIDE SEQUENCE [LARGE SCALE GENOMIC DNA]</scope>
</reference>
<reference evidence="5" key="1">
    <citation type="submission" date="2017-02" db="UniProtKB">
        <authorList>
            <consortium name="WormBaseParasite"/>
        </authorList>
    </citation>
    <scope>IDENTIFICATION</scope>
</reference>
<dbReference type="Gene3D" id="1.25.40.540">
    <property type="entry name" value="TAP42-like family"/>
    <property type="match status" value="1"/>
</dbReference>
<protein>
    <submittedName>
        <fullName evidence="5">Immunoglobulin-binding protein 1</fullName>
    </submittedName>
</protein>
<evidence type="ECO:0000313" key="5">
    <source>
        <dbReference type="WBParaSite" id="EVEC_0001066201-mRNA-1"/>
    </source>
</evidence>
<dbReference type="GO" id="GO:0051721">
    <property type="term" value="F:protein phosphatase 2A binding"/>
    <property type="evidence" value="ECO:0007669"/>
    <property type="project" value="TreeGrafter"/>
</dbReference>
<dbReference type="WBParaSite" id="EVEC_0001066201-mRNA-1">
    <property type="protein sequence ID" value="EVEC_0001066201-mRNA-1"/>
    <property type="gene ID" value="EVEC_0001066201"/>
</dbReference>
<feature type="coiled-coil region" evidence="1">
    <location>
        <begin position="162"/>
        <end position="211"/>
    </location>
</feature>
<dbReference type="Proteomes" id="UP000274131">
    <property type="component" value="Unassembled WGS sequence"/>
</dbReference>
<evidence type="ECO:0000313" key="4">
    <source>
        <dbReference type="Proteomes" id="UP000274131"/>
    </source>
</evidence>
<evidence type="ECO:0000313" key="3">
    <source>
        <dbReference type="EMBL" id="VDD95254.1"/>
    </source>
</evidence>
<accession>A0A0N4VIK9</accession>
<dbReference type="Pfam" id="PF04177">
    <property type="entry name" value="TAP42"/>
    <property type="match status" value="1"/>
</dbReference>
<evidence type="ECO:0000256" key="2">
    <source>
        <dbReference type="SAM" id="MobiDB-lite"/>
    </source>
</evidence>
<feature type="region of interest" description="Disordered" evidence="2">
    <location>
        <begin position="275"/>
        <end position="328"/>
    </location>
</feature>
<dbReference type="GO" id="GO:0009966">
    <property type="term" value="P:regulation of signal transduction"/>
    <property type="evidence" value="ECO:0007669"/>
    <property type="project" value="InterPro"/>
</dbReference>
<dbReference type="InterPro" id="IPR038511">
    <property type="entry name" value="TAP42/TAP46-like_sf"/>
</dbReference>
<dbReference type="PANTHER" id="PTHR10933:SF9">
    <property type="entry name" value="IMMUNOGLOBULIN-BINDING PROTEIN 1"/>
    <property type="match status" value="1"/>
</dbReference>
<gene>
    <name evidence="3" type="ORF">EVEC_LOCUS10005</name>
</gene>
<feature type="compositionally biased region" description="Basic residues" evidence="2">
    <location>
        <begin position="316"/>
        <end position="328"/>
    </location>
</feature>